<dbReference type="AlphaFoldDB" id="A0AA41VM71"/>
<feature type="chain" id="PRO_5041468968" description="Defensin" evidence="1">
    <location>
        <begin position="22"/>
        <end position="79"/>
    </location>
</feature>
<sequence length="79" mass="9112">MAKFYSPYVVLLLLLIVFSVGNVPMKVEGVRYKYCRVAWQGCKNDDDCDIQCLKRYGGRGSCFKPPGTFFIECFCEYQC</sequence>
<protein>
    <recommendedName>
        <fullName evidence="4">Defensin</fullName>
    </recommendedName>
</protein>
<evidence type="ECO:0008006" key="4">
    <source>
        <dbReference type="Google" id="ProtNLM"/>
    </source>
</evidence>
<evidence type="ECO:0000313" key="3">
    <source>
        <dbReference type="Proteomes" id="UP001177140"/>
    </source>
</evidence>
<name>A0AA41VM71_PAPNU</name>
<dbReference type="EMBL" id="JAJJMA010248970">
    <property type="protein sequence ID" value="MCL7043643.1"/>
    <property type="molecule type" value="Genomic_DNA"/>
</dbReference>
<proteinExistence type="predicted"/>
<evidence type="ECO:0000256" key="1">
    <source>
        <dbReference type="SAM" id="SignalP"/>
    </source>
</evidence>
<keyword evidence="3" id="KW-1185">Reference proteome</keyword>
<evidence type="ECO:0000313" key="2">
    <source>
        <dbReference type="EMBL" id="MCL7043643.1"/>
    </source>
</evidence>
<gene>
    <name evidence="2" type="ORF">MKW94_018380</name>
</gene>
<dbReference type="Proteomes" id="UP001177140">
    <property type="component" value="Unassembled WGS sequence"/>
</dbReference>
<organism evidence="2 3">
    <name type="scientific">Papaver nudicaule</name>
    <name type="common">Iceland poppy</name>
    <dbReference type="NCBI Taxonomy" id="74823"/>
    <lineage>
        <taxon>Eukaryota</taxon>
        <taxon>Viridiplantae</taxon>
        <taxon>Streptophyta</taxon>
        <taxon>Embryophyta</taxon>
        <taxon>Tracheophyta</taxon>
        <taxon>Spermatophyta</taxon>
        <taxon>Magnoliopsida</taxon>
        <taxon>Ranunculales</taxon>
        <taxon>Papaveraceae</taxon>
        <taxon>Papaveroideae</taxon>
        <taxon>Papaver</taxon>
    </lineage>
</organism>
<feature type="signal peptide" evidence="1">
    <location>
        <begin position="1"/>
        <end position="21"/>
    </location>
</feature>
<keyword evidence="1" id="KW-0732">Signal</keyword>
<reference evidence="2" key="1">
    <citation type="submission" date="2022-03" db="EMBL/GenBank/DDBJ databases">
        <title>A functionally conserved STORR gene fusion in Papaver species that diverged 16.8 million years ago.</title>
        <authorList>
            <person name="Catania T."/>
        </authorList>
    </citation>
    <scope>NUCLEOTIDE SEQUENCE</scope>
    <source>
        <strain evidence="2">S-191538</strain>
    </source>
</reference>
<accession>A0AA41VM71</accession>
<comment type="caution">
    <text evidence="2">The sequence shown here is derived from an EMBL/GenBank/DDBJ whole genome shotgun (WGS) entry which is preliminary data.</text>
</comment>